<evidence type="ECO:0000313" key="2">
    <source>
        <dbReference type="Proteomes" id="UP000499080"/>
    </source>
</evidence>
<reference evidence="1 2" key="1">
    <citation type="journal article" date="2019" name="Sci. Rep.">
        <title>Orb-weaving spider Araneus ventricosus genome elucidates the spidroin gene catalogue.</title>
        <authorList>
            <person name="Kono N."/>
            <person name="Nakamura H."/>
            <person name="Ohtoshi R."/>
            <person name="Moran D.A.P."/>
            <person name="Shinohara A."/>
            <person name="Yoshida Y."/>
            <person name="Fujiwara M."/>
            <person name="Mori M."/>
            <person name="Tomita M."/>
            <person name="Arakawa K."/>
        </authorList>
    </citation>
    <scope>NUCLEOTIDE SEQUENCE [LARGE SCALE GENOMIC DNA]</scope>
</reference>
<comment type="caution">
    <text evidence="1">The sequence shown here is derived from an EMBL/GenBank/DDBJ whole genome shotgun (WGS) entry which is preliminary data.</text>
</comment>
<name>A0A4Y2GXC1_ARAVE</name>
<accession>A0A4Y2GXC1</accession>
<sequence length="90" mass="9891">MFWWSRSPGCKVSSSGRRVLGSKSDSTQDPSCMWVCSTLNPTSRPKHLTEGLVRKRGEGVSGQVSSSSFDHSLNFEVYPNIALELLQNGT</sequence>
<proteinExistence type="predicted"/>
<dbReference type="AlphaFoldDB" id="A0A4Y2GXC1"/>
<evidence type="ECO:0000313" key="1">
    <source>
        <dbReference type="EMBL" id="GBM57529.1"/>
    </source>
</evidence>
<dbReference type="Proteomes" id="UP000499080">
    <property type="component" value="Unassembled WGS sequence"/>
</dbReference>
<dbReference type="EMBL" id="BGPR01001598">
    <property type="protein sequence ID" value="GBM57529.1"/>
    <property type="molecule type" value="Genomic_DNA"/>
</dbReference>
<keyword evidence="2" id="KW-1185">Reference proteome</keyword>
<organism evidence="1 2">
    <name type="scientific">Araneus ventricosus</name>
    <name type="common">Orbweaver spider</name>
    <name type="synonym">Epeira ventricosa</name>
    <dbReference type="NCBI Taxonomy" id="182803"/>
    <lineage>
        <taxon>Eukaryota</taxon>
        <taxon>Metazoa</taxon>
        <taxon>Ecdysozoa</taxon>
        <taxon>Arthropoda</taxon>
        <taxon>Chelicerata</taxon>
        <taxon>Arachnida</taxon>
        <taxon>Araneae</taxon>
        <taxon>Araneomorphae</taxon>
        <taxon>Entelegynae</taxon>
        <taxon>Araneoidea</taxon>
        <taxon>Araneidae</taxon>
        <taxon>Araneus</taxon>
    </lineage>
</organism>
<protein>
    <submittedName>
        <fullName evidence="1">Uncharacterized protein</fullName>
    </submittedName>
</protein>
<gene>
    <name evidence="1" type="ORF">AVEN_97644_1</name>
</gene>